<dbReference type="PANTHER" id="PTHR11103:SF18">
    <property type="entry name" value="SLR1189 PROTEIN"/>
    <property type="match status" value="1"/>
</dbReference>
<name>A0ABN2M029_9MICO</name>
<dbReference type="RefSeq" id="WP_344087203.1">
    <property type="nucleotide sequence ID" value="NZ_BAAAPO010000046.1"/>
</dbReference>
<evidence type="ECO:0000256" key="3">
    <source>
        <dbReference type="PROSITE-ProRule" id="PRU00333"/>
    </source>
</evidence>
<dbReference type="InterPro" id="IPR003726">
    <property type="entry name" value="HCY_dom"/>
</dbReference>
<evidence type="ECO:0000256" key="2">
    <source>
        <dbReference type="ARBA" id="ARBA00022679"/>
    </source>
</evidence>
<evidence type="ECO:0000313" key="6">
    <source>
        <dbReference type="Proteomes" id="UP001499938"/>
    </source>
</evidence>
<dbReference type="Gene3D" id="3.20.20.330">
    <property type="entry name" value="Homocysteine-binding-like domain"/>
    <property type="match status" value="1"/>
</dbReference>
<evidence type="ECO:0000313" key="5">
    <source>
        <dbReference type="EMBL" id="GAA1804309.1"/>
    </source>
</evidence>
<keyword evidence="6" id="KW-1185">Reference proteome</keyword>
<accession>A0ABN2M029</accession>
<dbReference type="Pfam" id="PF02574">
    <property type="entry name" value="S-methyl_trans"/>
    <property type="match status" value="1"/>
</dbReference>
<dbReference type="PROSITE" id="PS50970">
    <property type="entry name" value="HCY"/>
    <property type="match status" value="1"/>
</dbReference>
<gene>
    <name evidence="5" type="ORF">GCM10009811_29860</name>
</gene>
<feature type="binding site" evidence="3">
    <location>
        <position position="281"/>
    </location>
    <ligand>
        <name>Zn(2+)</name>
        <dbReference type="ChEBI" id="CHEBI:29105"/>
    </ligand>
</feature>
<feature type="binding site" evidence="3">
    <location>
        <position position="211"/>
    </location>
    <ligand>
        <name>Zn(2+)</name>
        <dbReference type="ChEBI" id="CHEBI:29105"/>
    </ligand>
</feature>
<keyword evidence="2 3" id="KW-0808">Transferase</keyword>
<dbReference type="PANTHER" id="PTHR11103">
    <property type="entry name" value="SLR1189 PROTEIN"/>
    <property type="match status" value="1"/>
</dbReference>
<proteinExistence type="predicted"/>
<organism evidence="5 6">
    <name type="scientific">Nostocoides veronense</name>
    <dbReference type="NCBI Taxonomy" id="330836"/>
    <lineage>
        <taxon>Bacteria</taxon>
        <taxon>Bacillati</taxon>
        <taxon>Actinomycetota</taxon>
        <taxon>Actinomycetes</taxon>
        <taxon>Micrococcales</taxon>
        <taxon>Intrasporangiaceae</taxon>
        <taxon>Nostocoides</taxon>
    </lineage>
</organism>
<comment type="caution">
    <text evidence="5">The sequence shown here is derived from an EMBL/GenBank/DDBJ whole genome shotgun (WGS) entry which is preliminary data.</text>
</comment>
<evidence type="ECO:0000256" key="1">
    <source>
        <dbReference type="ARBA" id="ARBA00022603"/>
    </source>
</evidence>
<keyword evidence="1 3" id="KW-0489">Methyltransferase</keyword>
<feature type="domain" description="Hcy-binding" evidence="4">
    <location>
        <begin position="1"/>
        <end position="295"/>
    </location>
</feature>
<feature type="binding site" evidence="3">
    <location>
        <position position="280"/>
    </location>
    <ligand>
        <name>Zn(2+)</name>
        <dbReference type="ChEBI" id="CHEBI:29105"/>
    </ligand>
</feature>
<dbReference type="Proteomes" id="UP001499938">
    <property type="component" value="Unassembled WGS sequence"/>
</dbReference>
<keyword evidence="3" id="KW-0862">Zinc</keyword>
<keyword evidence="3" id="KW-0479">Metal-binding</keyword>
<comment type="cofactor">
    <cofactor evidence="3">
        <name>Zn(2+)</name>
        <dbReference type="ChEBI" id="CHEBI:29105"/>
    </cofactor>
</comment>
<dbReference type="SUPFAM" id="SSF82282">
    <property type="entry name" value="Homocysteine S-methyltransferase"/>
    <property type="match status" value="1"/>
</dbReference>
<reference evidence="5 6" key="1">
    <citation type="journal article" date="2019" name="Int. J. Syst. Evol. Microbiol.">
        <title>The Global Catalogue of Microorganisms (GCM) 10K type strain sequencing project: providing services to taxonomists for standard genome sequencing and annotation.</title>
        <authorList>
            <consortium name="The Broad Institute Genomics Platform"/>
            <consortium name="The Broad Institute Genome Sequencing Center for Infectious Disease"/>
            <person name="Wu L."/>
            <person name="Ma J."/>
        </authorList>
    </citation>
    <scope>NUCLEOTIDE SEQUENCE [LARGE SCALE GENOMIC DNA]</scope>
    <source>
        <strain evidence="5 6">JCM 15592</strain>
    </source>
</reference>
<evidence type="ECO:0000259" key="4">
    <source>
        <dbReference type="PROSITE" id="PS50970"/>
    </source>
</evidence>
<protein>
    <submittedName>
        <fullName evidence="5">Homocysteine S-methyltransferase family protein</fullName>
    </submittedName>
</protein>
<sequence length="298" mass="31430">MQPTVVTDAGMETDLIFHRGIDLPEFAAFPLLDSAPGRQALRDYYAAFAEIAARHQLALSLESPTWRANPDWGARLGYDAPALARVNADAMSFLSALADEYAVPVTLVGMIGPRGDGYVSDGPVDPIAAHRYHAPQVAALVNGGAQQVTAYTLTEVGEAVGITRAAREVGVPVAVGFTVETDGRLPSGMTLGDAIARVDEDAPPDSYLVNCAHPRHIAAGLSAEASWLGRIEGVRVNASQLSHAELDESEALDEGDIGSLAREVVGLIDLLPNLRLVGGCCGTDARHVATMWEMLQPG</sequence>
<dbReference type="InterPro" id="IPR036589">
    <property type="entry name" value="HCY_dom_sf"/>
</dbReference>
<dbReference type="EMBL" id="BAAAPO010000046">
    <property type="protein sequence ID" value="GAA1804309.1"/>
    <property type="molecule type" value="Genomic_DNA"/>
</dbReference>